<evidence type="ECO:0000313" key="2">
    <source>
        <dbReference type="EMBL" id="ADV48716.1"/>
    </source>
</evidence>
<gene>
    <name evidence="2" type="ordered locus">Celal_1403</name>
</gene>
<feature type="chain" id="PRO_5003215564" description="Lipoprotein" evidence="1">
    <location>
        <begin position="28"/>
        <end position="268"/>
    </location>
</feature>
<proteinExistence type="predicted"/>
<dbReference type="STRING" id="688270.Celal_1403"/>
<accession>E6X9G6</accession>
<dbReference type="Proteomes" id="UP000008634">
    <property type="component" value="Chromosome"/>
</dbReference>
<name>E6X9G6_CELAD</name>
<dbReference type="KEGG" id="cao:Celal_1403"/>
<feature type="signal peptide" evidence="1">
    <location>
        <begin position="1"/>
        <end position="27"/>
    </location>
</feature>
<evidence type="ECO:0000313" key="3">
    <source>
        <dbReference type="Proteomes" id="UP000008634"/>
    </source>
</evidence>
<dbReference type="AlphaFoldDB" id="E6X9G6"/>
<dbReference type="eggNOG" id="ENOG5030CAA">
    <property type="taxonomic scope" value="Bacteria"/>
</dbReference>
<evidence type="ECO:0000256" key="1">
    <source>
        <dbReference type="SAM" id="SignalP"/>
    </source>
</evidence>
<evidence type="ECO:0008006" key="4">
    <source>
        <dbReference type="Google" id="ProtNLM"/>
    </source>
</evidence>
<organism evidence="2 3">
    <name type="scientific">Cellulophaga algicola (strain DSM 14237 / IC166 / ACAM 630)</name>
    <dbReference type="NCBI Taxonomy" id="688270"/>
    <lineage>
        <taxon>Bacteria</taxon>
        <taxon>Pseudomonadati</taxon>
        <taxon>Bacteroidota</taxon>
        <taxon>Flavobacteriia</taxon>
        <taxon>Flavobacteriales</taxon>
        <taxon>Flavobacteriaceae</taxon>
        <taxon>Cellulophaga</taxon>
    </lineage>
</organism>
<reference evidence="2 3" key="1">
    <citation type="journal article" date="2010" name="Stand. Genomic Sci.">
        <title>Complete genome sequence of Cellulophaga algicola type strain (IC166).</title>
        <authorList>
            <person name="Abt B."/>
            <person name="Lu M."/>
            <person name="Misra M."/>
            <person name="Han C."/>
            <person name="Nolan M."/>
            <person name="Lucas S."/>
            <person name="Hammon N."/>
            <person name="Deshpande S."/>
            <person name="Cheng J.F."/>
            <person name="Tapia R."/>
            <person name="Goodwin L."/>
            <person name="Pitluck S."/>
            <person name="Liolios K."/>
            <person name="Pagani I."/>
            <person name="Ivanova N."/>
            <person name="Mavromatis K."/>
            <person name="Ovchinikova G."/>
            <person name="Pati A."/>
            <person name="Chen A."/>
            <person name="Palaniappan K."/>
            <person name="Land M."/>
            <person name="Hauser L."/>
            <person name="Chang Y.J."/>
            <person name="Jeffries C.D."/>
            <person name="Detter J.C."/>
            <person name="Brambilla E."/>
            <person name="Rohde M."/>
            <person name="Tindall B.J."/>
            <person name="Goker M."/>
            <person name="Woyke T."/>
            <person name="Bristow J."/>
            <person name="Eisen J.A."/>
            <person name="Markowitz V."/>
            <person name="Hugenholtz P."/>
            <person name="Kyrpides N.C."/>
            <person name="Klenk H.P."/>
            <person name="Lapidus A."/>
        </authorList>
    </citation>
    <scope>NUCLEOTIDE SEQUENCE [LARGE SCALE GENOMIC DNA]</scope>
    <source>
        <strain evidence="3">DSM 14237 / IC166 / ACAM 630</strain>
    </source>
</reference>
<dbReference type="HOGENOM" id="CLU_1052493_0_0_10"/>
<dbReference type="EMBL" id="CP002453">
    <property type="protein sequence ID" value="ADV48716.1"/>
    <property type="molecule type" value="Genomic_DNA"/>
</dbReference>
<keyword evidence="1" id="KW-0732">Signal</keyword>
<sequence length="268" mass="29562">MWIFMKKLNLFKRSVFALIAVFGLALNSCSTDSNSSEDIEISEFEVQKVLAIDDYTDIIDNAITEAFISKENTGKRFLTQKDSDCYSTTYADSGFTMTFNNCTFNETDKVNGLLAVTYAVNETSSTFTATYSDFYVGTIRLDGTRTFTISTTAEENEINFTVTSDMVITLEDGELITEAGTKTESIIFADENIVVAVTGTWALVENGDTYMVTVTEKLTKLLDCEYFSDGLFTLSKNGIDVIVAMGDGTCDNKANIIYPNGTTEEVTL</sequence>
<keyword evidence="3" id="KW-1185">Reference proteome</keyword>
<protein>
    <recommendedName>
        <fullName evidence="4">Lipoprotein</fullName>
    </recommendedName>
</protein>